<keyword evidence="4" id="KW-1185">Reference proteome</keyword>
<reference evidence="4" key="1">
    <citation type="journal article" date="2019" name="Int. J. Syst. Evol. Microbiol.">
        <title>The Global Catalogue of Microorganisms (GCM) 10K type strain sequencing project: providing services to taxonomists for standard genome sequencing and annotation.</title>
        <authorList>
            <consortium name="The Broad Institute Genomics Platform"/>
            <consortium name="The Broad Institute Genome Sequencing Center for Infectious Disease"/>
            <person name="Wu L."/>
            <person name="Ma J."/>
        </authorList>
    </citation>
    <scope>NUCLEOTIDE SEQUENCE [LARGE SCALE GENOMIC DNA]</scope>
    <source>
        <strain evidence="4">KCTC 12861</strain>
    </source>
</reference>
<dbReference type="PANTHER" id="PTHR43818:SF11">
    <property type="entry name" value="BCDNA.GH03377"/>
    <property type="match status" value="1"/>
</dbReference>
<dbReference type="InterPro" id="IPR000683">
    <property type="entry name" value="Gfo/Idh/MocA-like_OxRdtase_N"/>
</dbReference>
<dbReference type="InterPro" id="IPR050463">
    <property type="entry name" value="Gfo/Idh/MocA_oxidrdct_glycsds"/>
</dbReference>
<gene>
    <name evidence="3" type="ORF">GCM10007094_35880</name>
</gene>
<accession>A0ABQ3ENL4</accession>
<name>A0ABQ3ENL4_9HYPH</name>
<sequence>MAHAHARKFGEIDGTEIVASVERDKERLNAFCDEYNIANHFTLLEDALAWGAFEAAENVTPDAVHYPTTIPLLAAGKHVFCEKPLASNFPDADEMASAEEKAGLINIVNLSYHDVAALQKAHELIATGEIGEIRHFEASYLQSWLTQPTVGTLGSGREVALAPI</sequence>
<dbReference type="InterPro" id="IPR036291">
    <property type="entry name" value="NAD(P)-bd_dom_sf"/>
</dbReference>
<dbReference type="Pfam" id="PF01408">
    <property type="entry name" value="GFO_IDH_MocA"/>
    <property type="match status" value="1"/>
</dbReference>
<proteinExistence type="predicted"/>
<dbReference type="EMBL" id="BMXE01000007">
    <property type="protein sequence ID" value="GHB43279.1"/>
    <property type="molecule type" value="Genomic_DNA"/>
</dbReference>
<evidence type="ECO:0000259" key="2">
    <source>
        <dbReference type="Pfam" id="PF01408"/>
    </source>
</evidence>
<evidence type="ECO:0000313" key="4">
    <source>
        <dbReference type="Proteomes" id="UP000637980"/>
    </source>
</evidence>
<dbReference type="Gene3D" id="3.30.360.10">
    <property type="entry name" value="Dihydrodipicolinate Reductase, domain 2"/>
    <property type="match status" value="1"/>
</dbReference>
<evidence type="ECO:0000313" key="3">
    <source>
        <dbReference type="EMBL" id="GHB43279.1"/>
    </source>
</evidence>
<evidence type="ECO:0000256" key="1">
    <source>
        <dbReference type="ARBA" id="ARBA00023002"/>
    </source>
</evidence>
<protein>
    <recommendedName>
        <fullName evidence="2">Gfo/Idh/MocA-like oxidoreductase N-terminal domain-containing protein</fullName>
    </recommendedName>
</protein>
<feature type="domain" description="Gfo/Idh/MocA-like oxidoreductase N-terminal" evidence="2">
    <location>
        <begin position="3"/>
        <end position="109"/>
    </location>
</feature>
<dbReference type="Proteomes" id="UP000637980">
    <property type="component" value="Unassembled WGS sequence"/>
</dbReference>
<dbReference type="PANTHER" id="PTHR43818">
    <property type="entry name" value="BCDNA.GH03377"/>
    <property type="match status" value="1"/>
</dbReference>
<dbReference type="SUPFAM" id="SSF51735">
    <property type="entry name" value="NAD(P)-binding Rossmann-fold domains"/>
    <property type="match status" value="1"/>
</dbReference>
<keyword evidence="1" id="KW-0560">Oxidoreductase</keyword>
<dbReference type="Gene3D" id="3.40.50.720">
    <property type="entry name" value="NAD(P)-binding Rossmann-like Domain"/>
    <property type="match status" value="1"/>
</dbReference>
<organism evidence="3 4">
    <name type="scientific">Pseudovibrio japonicus</name>
    <dbReference type="NCBI Taxonomy" id="366534"/>
    <lineage>
        <taxon>Bacteria</taxon>
        <taxon>Pseudomonadati</taxon>
        <taxon>Pseudomonadota</taxon>
        <taxon>Alphaproteobacteria</taxon>
        <taxon>Hyphomicrobiales</taxon>
        <taxon>Stappiaceae</taxon>
        <taxon>Pseudovibrio</taxon>
    </lineage>
</organism>
<comment type="caution">
    <text evidence="3">The sequence shown here is derived from an EMBL/GenBank/DDBJ whole genome shotgun (WGS) entry which is preliminary data.</text>
</comment>